<keyword evidence="2" id="KW-1185">Reference proteome</keyword>
<reference evidence="1 2" key="1">
    <citation type="submission" date="2013-08" db="EMBL/GenBank/DDBJ databases">
        <title>Flavobacterium limnosediminis JC2902 genome sequencing.</title>
        <authorList>
            <person name="Lee K."/>
            <person name="Yi H."/>
            <person name="Park S."/>
            <person name="Chun J."/>
        </authorList>
    </citation>
    <scope>NUCLEOTIDE SEQUENCE [LARGE SCALE GENOMIC DNA]</scope>
    <source>
        <strain evidence="1 2">JC2902</strain>
    </source>
</reference>
<evidence type="ECO:0000313" key="1">
    <source>
        <dbReference type="EMBL" id="ESU27405.1"/>
    </source>
</evidence>
<protein>
    <submittedName>
        <fullName evidence="1">Uncharacterized protein</fullName>
    </submittedName>
</protein>
<name>V6SSI9_9FLAO</name>
<gene>
    <name evidence="1" type="ORF">FLJC2902T_21100</name>
</gene>
<dbReference type="EMBL" id="AVGG01000011">
    <property type="protein sequence ID" value="ESU27405.1"/>
    <property type="molecule type" value="Genomic_DNA"/>
</dbReference>
<dbReference type="PATRIC" id="fig|1341181.4.peg.2075"/>
<sequence>MLSVETVHDKLVPEAVVPEAERVEAVGATVSAAPEPVIVKLALFTSKKMWLLPFTMIRLVVPGIFGITTLCEPSFGVPANKTVGNVCPPLVDNKMSTLAQFTPLALVPATVQLIVCVVPAAYETAVFCVSTVKGPAVPATVTTISSALLDPPPKWLSRTVKRKFKVLATPGSTSTGIAEPLVVVDPVKIVLILGKYLVAEVVAGYDLKRGPDVAVALGLEVEAFPKSISSQLYVNASVVLASVAAPININGVPFGIVKSAPALTTGTALPVEVITGQLVVLIISMTCSMLMA</sequence>
<evidence type="ECO:0000313" key="2">
    <source>
        <dbReference type="Proteomes" id="UP000018004"/>
    </source>
</evidence>
<dbReference type="AlphaFoldDB" id="V6SSI9"/>
<dbReference type="Proteomes" id="UP000018004">
    <property type="component" value="Unassembled WGS sequence"/>
</dbReference>
<proteinExistence type="predicted"/>
<comment type="caution">
    <text evidence="1">The sequence shown here is derived from an EMBL/GenBank/DDBJ whole genome shotgun (WGS) entry which is preliminary data.</text>
</comment>
<organism evidence="1 2">
    <name type="scientific">Flavobacterium limnosediminis JC2902</name>
    <dbReference type="NCBI Taxonomy" id="1341181"/>
    <lineage>
        <taxon>Bacteria</taxon>
        <taxon>Pseudomonadati</taxon>
        <taxon>Bacteroidota</taxon>
        <taxon>Flavobacteriia</taxon>
        <taxon>Flavobacteriales</taxon>
        <taxon>Flavobacteriaceae</taxon>
        <taxon>Flavobacterium</taxon>
    </lineage>
</organism>
<accession>V6SSI9</accession>